<evidence type="ECO:0000313" key="3">
    <source>
        <dbReference type="Proteomes" id="UP001430953"/>
    </source>
</evidence>
<keyword evidence="1" id="KW-0472">Membrane</keyword>
<feature type="transmembrane region" description="Helical" evidence="1">
    <location>
        <begin position="6"/>
        <end position="24"/>
    </location>
</feature>
<protein>
    <submittedName>
        <fullName evidence="2">Uncharacterized protein</fullName>
    </submittedName>
</protein>
<name>A0AAW2FRX6_9HYME</name>
<dbReference type="AlphaFoldDB" id="A0AAW2FRX6"/>
<evidence type="ECO:0000256" key="1">
    <source>
        <dbReference type="SAM" id="Phobius"/>
    </source>
</evidence>
<sequence>MIVVVVVAVFLCRIFILVVIRHTLKYLGQHFLLALSVITAVFVHIVFIIRLYVVVSAGDQSLTLSLVSTGTIATVVLGREVGLGLRLRVLFFFLFEFSGLKSNFRSILELFRSSVSFITISSILFLSTFSIFKIGAFTLIGSISICVVSSTGFFSWTFKMLFGFVSFGFDFTGISTRSALNKFELNVVLSLKVVVMVVGSAVVF</sequence>
<keyword evidence="1" id="KW-0812">Transmembrane</keyword>
<feature type="transmembrane region" description="Helical" evidence="1">
    <location>
        <begin position="115"/>
        <end position="141"/>
    </location>
</feature>
<proteinExistence type="predicted"/>
<evidence type="ECO:0000313" key="2">
    <source>
        <dbReference type="EMBL" id="KAL0117859.1"/>
    </source>
</evidence>
<keyword evidence="3" id="KW-1185">Reference proteome</keyword>
<dbReference type="Proteomes" id="UP001430953">
    <property type="component" value="Unassembled WGS sequence"/>
</dbReference>
<accession>A0AAW2FRX6</accession>
<organism evidence="2 3">
    <name type="scientific">Cardiocondyla obscurior</name>
    <dbReference type="NCBI Taxonomy" id="286306"/>
    <lineage>
        <taxon>Eukaryota</taxon>
        <taxon>Metazoa</taxon>
        <taxon>Ecdysozoa</taxon>
        <taxon>Arthropoda</taxon>
        <taxon>Hexapoda</taxon>
        <taxon>Insecta</taxon>
        <taxon>Pterygota</taxon>
        <taxon>Neoptera</taxon>
        <taxon>Endopterygota</taxon>
        <taxon>Hymenoptera</taxon>
        <taxon>Apocrita</taxon>
        <taxon>Aculeata</taxon>
        <taxon>Formicoidea</taxon>
        <taxon>Formicidae</taxon>
        <taxon>Myrmicinae</taxon>
        <taxon>Cardiocondyla</taxon>
    </lineage>
</organism>
<gene>
    <name evidence="2" type="ORF">PUN28_008923</name>
</gene>
<feature type="transmembrane region" description="Helical" evidence="1">
    <location>
        <begin position="31"/>
        <end position="52"/>
    </location>
</feature>
<dbReference type="EMBL" id="JADYXP020000008">
    <property type="protein sequence ID" value="KAL0117859.1"/>
    <property type="molecule type" value="Genomic_DNA"/>
</dbReference>
<keyword evidence="1" id="KW-1133">Transmembrane helix</keyword>
<comment type="caution">
    <text evidence="2">The sequence shown here is derived from an EMBL/GenBank/DDBJ whole genome shotgun (WGS) entry which is preliminary data.</text>
</comment>
<reference evidence="2 3" key="1">
    <citation type="submission" date="2023-03" db="EMBL/GenBank/DDBJ databases">
        <title>High recombination rates correlate with genetic variation in Cardiocondyla obscurior ants.</title>
        <authorList>
            <person name="Errbii M."/>
        </authorList>
    </citation>
    <scope>NUCLEOTIDE SEQUENCE [LARGE SCALE GENOMIC DNA]</scope>
    <source>
        <strain evidence="2">Alpha-2009</strain>
        <tissue evidence="2">Whole body</tissue>
    </source>
</reference>